<proteinExistence type="predicted"/>
<dbReference type="Pfam" id="PF02450">
    <property type="entry name" value="LCAT"/>
    <property type="match status" value="1"/>
</dbReference>
<dbReference type="InterPro" id="IPR029058">
    <property type="entry name" value="AB_hydrolase_fold"/>
</dbReference>
<dbReference type="KEGG" id="rgu:A4W93_24895"/>
<dbReference type="Proteomes" id="UP000193427">
    <property type="component" value="Chromosome"/>
</dbReference>
<evidence type="ECO:0000313" key="2">
    <source>
        <dbReference type="Proteomes" id="UP000193427"/>
    </source>
</evidence>
<dbReference type="EMBL" id="CP015118">
    <property type="protein sequence ID" value="ARN22887.1"/>
    <property type="molecule type" value="Genomic_DNA"/>
</dbReference>
<dbReference type="STRING" id="946333.A4W93_24895"/>
<name>A0A1W6LF96_9BURK</name>
<dbReference type="Gene3D" id="3.40.50.1820">
    <property type="entry name" value="alpha/beta hydrolase"/>
    <property type="match status" value="1"/>
</dbReference>
<dbReference type="GO" id="GO:0006629">
    <property type="term" value="P:lipid metabolic process"/>
    <property type="evidence" value="ECO:0007669"/>
    <property type="project" value="InterPro"/>
</dbReference>
<dbReference type="GO" id="GO:0008374">
    <property type="term" value="F:O-acyltransferase activity"/>
    <property type="evidence" value="ECO:0007669"/>
    <property type="project" value="InterPro"/>
</dbReference>
<protein>
    <submittedName>
        <fullName evidence="1">Uncharacterized protein</fullName>
    </submittedName>
</protein>
<accession>A0A1W6LF96</accession>
<dbReference type="OrthoDB" id="869379at2"/>
<sequence>MSRLLVRLTATTLALALSGCALVRLDRESKAFYASAVLAGRIEAPGCTGAPLIVAAWQARPDGPALAHRTLLHEPGGFELVVPPGRYGLFAFCDRNRNGAPDPGEPSGASAGEPVAVADAGVVVMPDLAVGDGSGESTTAGRAAAAWPAFTGHHSTQAGALADLDAPAFSAENGRRGYWEPMAFFRETGGNLYQLEPYDPKRIPVIFAHGATGSAQDFRGFFDHLDRTRYQAWFFQYPSGASVDSMAYLLYWKVFGLQVKYRFEKVHFVAHSMGGLVVRRFWGRHGQQLAPLTSSFISLSTPWAGETSAETGVKHAPAVVPSWRDMEPGGPFLVSLFDTPLPAGVDHYLLFGYRGSAGLTRPNNDGVVTLASQLRGPAQAEAKLVYGFDEDHVSILSSPRVWALVNTLLANADTAADTAAGAPRPAGRVETTFAFDNPGGPPPGLPWLVLRRPGGGTADTLVIPMSAADSGRPIGPIPAGVYDTSLVVPAFKAEPAVQRLRVRNDRTAALSFRLVPRGELAGYIGADDGAFGMAAGGFRPPSRTVRITSVTLAGAGVSRHVVPREDAATDPADCTVSGTDAAFPAGFCFFDLPAGEYELTIQAKGHRPHVSRHQVTPGRPGPMAPVVMVAE</sequence>
<keyword evidence="2" id="KW-1185">Reference proteome</keyword>
<dbReference type="AlphaFoldDB" id="A0A1W6LF96"/>
<dbReference type="InterPro" id="IPR003386">
    <property type="entry name" value="LACT/PDAT_acylTrfase"/>
</dbReference>
<dbReference type="PROSITE" id="PS51257">
    <property type="entry name" value="PROKAR_LIPOPROTEIN"/>
    <property type="match status" value="1"/>
</dbReference>
<dbReference type="SUPFAM" id="SSF53474">
    <property type="entry name" value="alpha/beta-Hydrolases"/>
    <property type="match status" value="1"/>
</dbReference>
<reference evidence="1 2" key="1">
    <citation type="submission" date="2016-04" db="EMBL/GenBank/DDBJ databases">
        <title>Complete genome sequence of natural rubber-degrading, novel Gram-negative bacterium, Rhizobacter gummiphilus strain NS21.</title>
        <authorList>
            <person name="Tabata M."/>
            <person name="Kasai D."/>
            <person name="Fukuda M."/>
        </authorList>
    </citation>
    <scope>NUCLEOTIDE SEQUENCE [LARGE SCALE GENOMIC DNA]</scope>
    <source>
        <strain evidence="1 2">NS21</strain>
    </source>
</reference>
<organism evidence="1 2">
    <name type="scientific">Piscinibacter gummiphilus</name>
    <dbReference type="NCBI Taxonomy" id="946333"/>
    <lineage>
        <taxon>Bacteria</taxon>
        <taxon>Pseudomonadati</taxon>
        <taxon>Pseudomonadota</taxon>
        <taxon>Betaproteobacteria</taxon>
        <taxon>Burkholderiales</taxon>
        <taxon>Sphaerotilaceae</taxon>
        <taxon>Piscinibacter</taxon>
    </lineage>
</organism>
<gene>
    <name evidence="1" type="ORF">A4W93_24895</name>
</gene>
<evidence type="ECO:0000313" key="1">
    <source>
        <dbReference type="EMBL" id="ARN22887.1"/>
    </source>
</evidence>
<dbReference type="RefSeq" id="WP_085753196.1">
    <property type="nucleotide sequence ID" value="NZ_BSPR01000015.1"/>
</dbReference>